<evidence type="ECO:0000259" key="3">
    <source>
        <dbReference type="PROSITE" id="PS50043"/>
    </source>
</evidence>
<dbReference type="SUPFAM" id="SSF48452">
    <property type="entry name" value="TPR-like"/>
    <property type="match status" value="1"/>
</dbReference>
<dbReference type="Gene3D" id="3.40.50.300">
    <property type="entry name" value="P-loop containing nucleotide triphosphate hydrolases"/>
    <property type="match status" value="1"/>
</dbReference>
<dbReference type="InterPro" id="IPR027417">
    <property type="entry name" value="P-loop_NTPase"/>
</dbReference>
<dbReference type="PROSITE" id="PS50043">
    <property type="entry name" value="HTH_LUXR_2"/>
    <property type="match status" value="1"/>
</dbReference>
<dbReference type="InterPro" id="IPR000792">
    <property type="entry name" value="Tscrpt_reg_LuxR_C"/>
</dbReference>
<dbReference type="PRINTS" id="PR00038">
    <property type="entry name" value="HTHLUXR"/>
</dbReference>
<dbReference type="SMART" id="SM00421">
    <property type="entry name" value="HTH_LUXR"/>
    <property type="match status" value="1"/>
</dbReference>
<sequence length="928" mass="99281">MSSTGAAHVLLGRDAELAALVRAVTSPPAHVAVVGEPDAGKTRLLAELPRHRLLADRTVLSARCEPLRKPLPLGPVLEAVAKAPLAPVADRLSPVAGVLRAVLPELIPVLPAPPQPLGAELTRHQIFRALREVLVACGRTVLVLDDAEHADEDTLDFLRFLTGAQPQELAVVTSSVEETPHGAPVRIALRPWTRADVERFARTALGTAALPPGFAEDLCDRTGGLPGVVRELLRRGSPADASVAELALPPRVRASVRDRMARLGPAGAEVLAVAAVLGEPAREHAIAALSRLPEDTASAAVEDAVRAVLLVETAGRYRVRHPLAAQAILESIPGTRCRRLHARAAAFLATEGQPPARVAKHYREAFEIGNWTQWTGTAVDRAAGEDDVDEVVRLLEEALDDPELPAAARERFAVRLSHEMHHGLVRAATLTRLRAIVHERALSKGARGEIRMNLGRAMVTQSGEIDAGRHEIELAAADLTQRSAVLARGLMTLAMPHVGAVPLKVNLRWLERAELASKGVADVELMAAAMANRVSTRMQVADPGVWSVIDALPRAPASPEVRRQLGRTYINLADAAVWNGHHAVAQSYLDTARRLISGDRQPYLDALAAGTELRLNVMTGRWSRVAEDARLLIGRVGEASSLAAEPLLALGWLDLEQARPTAALRNFENAFALSTGTVPLQASAFAGRAAVHLAAHDAAAARTVAGYGIDALRAKGNWVWAAELMPFATRALLETGDTECARSTLAEYEQGVSGRDAPLAKAAATVCRGLIARADGELATAADLLRRAGESYRALPHPYFAASADERAAECFAELGDHQSAIDLMTAAEAAFGGLTASADALRCRRVLRRFDTTLPRRGRKGYGEALSPRELEVARLAARNLTNREIAEQLFLSPRTVEIHIGKALRKLGLPSRKVLSEALERSSLTG</sequence>
<dbReference type="InterPro" id="IPR016032">
    <property type="entry name" value="Sig_transdc_resp-reg_C-effctor"/>
</dbReference>
<dbReference type="InterPro" id="IPR041664">
    <property type="entry name" value="AAA_16"/>
</dbReference>
<evidence type="ECO:0000313" key="4">
    <source>
        <dbReference type="EMBL" id="GAA1993628.1"/>
    </source>
</evidence>
<dbReference type="CDD" id="cd06170">
    <property type="entry name" value="LuxR_C_like"/>
    <property type="match status" value="1"/>
</dbReference>
<dbReference type="PANTHER" id="PTHR16305:SF35">
    <property type="entry name" value="TRANSCRIPTIONAL ACTIVATOR DOMAIN"/>
    <property type="match status" value="1"/>
</dbReference>
<dbReference type="Pfam" id="PF00196">
    <property type="entry name" value="GerE"/>
    <property type="match status" value="1"/>
</dbReference>
<proteinExistence type="predicted"/>
<keyword evidence="1" id="KW-0547">Nucleotide-binding</keyword>
<organism evidence="4 5">
    <name type="scientific">Amycolatopsis minnesotensis</name>
    <dbReference type="NCBI Taxonomy" id="337894"/>
    <lineage>
        <taxon>Bacteria</taxon>
        <taxon>Bacillati</taxon>
        <taxon>Actinomycetota</taxon>
        <taxon>Actinomycetes</taxon>
        <taxon>Pseudonocardiales</taxon>
        <taxon>Pseudonocardiaceae</taxon>
        <taxon>Amycolatopsis</taxon>
    </lineage>
</organism>
<dbReference type="EMBL" id="BAAANN010000073">
    <property type="protein sequence ID" value="GAA1993628.1"/>
    <property type="molecule type" value="Genomic_DNA"/>
</dbReference>
<dbReference type="SUPFAM" id="SSF46894">
    <property type="entry name" value="C-terminal effector domain of the bipartite response regulators"/>
    <property type="match status" value="1"/>
</dbReference>
<accession>A0ABN2SWD2</accession>
<dbReference type="InterPro" id="IPR011990">
    <property type="entry name" value="TPR-like_helical_dom_sf"/>
</dbReference>
<dbReference type="PANTHER" id="PTHR16305">
    <property type="entry name" value="TESTICULAR SOLUBLE ADENYLYL CYCLASE"/>
    <property type="match status" value="1"/>
</dbReference>
<reference evidence="4 5" key="1">
    <citation type="journal article" date="2019" name="Int. J. Syst. Evol. Microbiol.">
        <title>The Global Catalogue of Microorganisms (GCM) 10K type strain sequencing project: providing services to taxonomists for standard genome sequencing and annotation.</title>
        <authorList>
            <consortium name="The Broad Institute Genomics Platform"/>
            <consortium name="The Broad Institute Genome Sequencing Center for Infectious Disease"/>
            <person name="Wu L."/>
            <person name="Ma J."/>
        </authorList>
    </citation>
    <scope>NUCLEOTIDE SEQUENCE [LARGE SCALE GENOMIC DNA]</scope>
    <source>
        <strain evidence="4 5">JCM 14545</strain>
    </source>
</reference>
<name>A0ABN2SWD2_9PSEU</name>
<keyword evidence="2" id="KW-0067">ATP-binding</keyword>
<evidence type="ECO:0000256" key="2">
    <source>
        <dbReference type="ARBA" id="ARBA00022840"/>
    </source>
</evidence>
<comment type="caution">
    <text evidence="4">The sequence shown here is derived from an EMBL/GenBank/DDBJ whole genome shotgun (WGS) entry which is preliminary data.</text>
</comment>
<keyword evidence="5" id="KW-1185">Reference proteome</keyword>
<dbReference type="Pfam" id="PF13191">
    <property type="entry name" value="AAA_16"/>
    <property type="match status" value="1"/>
</dbReference>
<dbReference type="InterPro" id="IPR036388">
    <property type="entry name" value="WH-like_DNA-bd_sf"/>
</dbReference>
<dbReference type="Gene3D" id="1.10.10.10">
    <property type="entry name" value="Winged helix-like DNA-binding domain superfamily/Winged helix DNA-binding domain"/>
    <property type="match status" value="1"/>
</dbReference>
<evidence type="ECO:0000313" key="5">
    <source>
        <dbReference type="Proteomes" id="UP001501116"/>
    </source>
</evidence>
<dbReference type="RefSeq" id="WP_344431949.1">
    <property type="nucleotide sequence ID" value="NZ_BAAANN010000073.1"/>
</dbReference>
<protein>
    <submittedName>
        <fullName evidence="4">LuxR family transcriptional regulator</fullName>
    </submittedName>
</protein>
<dbReference type="Proteomes" id="UP001501116">
    <property type="component" value="Unassembled WGS sequence"/>
</dbReference>
<feature type="domain" description="HTH luxR-type" evidence="3">
    <location>
        <begin position="860"/>
        <end position="925"/>
    </location>
</feature>
<gene>
    <name evidence="4" type="ORF">GCM10009754_86170</name>
</gene>
<evidence type="ECO:0000256" key="1">
    <source>
        <dbReference type="ARBA" id="ARBA00022741"/>
    </source>
</evidence>
<dbReference type="SUPFAM" id="SSF52540">
    <property type="entry name" value="P-loop containing nucleoside triphosphate hydrolases"/>
    <property type="match status" value="1"/>
</dbReference>